<dbReference type="EMBL" id="NDXW01000009">
    <property type="protein sequence ID" value="RDH41433.1"/>
    <property type="molecule type" value="Genomic_DNA"/>
</dbReference>
<keyword evidence="2" id="KW-1185">Reference proteome</keyword>
<dbReference type="Proteomes" id="UP000257039">
    <property type="component" value="Unassembled WGS sequence"/>
</dbReference>
<gene>
    <name evidence="1" type="ORF">B9G39_28665</name>
</gene>
<dbReference type="AlphaFoldDB" id="A0A4P9VEF7"/>
<organism evidence="1 2">
    <name type="scientific">Zooshikella ganghwensis</name>
    <dbReference type="NCBI Taxonomy" id="202772"/>
    <lineage>
        <taxon>Bacteria</taxon>
        <taxon>Pseudomonadati</taxon>
        <taxon>Pseudomonadota</taxon>
        <taxon>Gammaproteobacteria</taxon>
        <taxon>Oceanospirillales</taxon>
        <taxon>Zooshikellaceae</taxon>
        <taxon>Zooshikella</taxon>
    </lineage>
</organism>
<comment type="caution">
    <text evidence="1">The sequence shown here is derived from an EMBL/GenBank/DDBJ whole genome shotgun (WGS) entry which is preliminary data.</text>
</comment>
<evidence type="ECO:0000313" key="1">
    <source>
        <dbReference type="EMBL" id="RDH41433.1"/>
    </source>
</evidence>
<name>A0A4P9VEF7_9GAMM</name>
<dbReference type="RefSeq" id="WP_094789885.1">
    <property type="nucleotide sequence ID" value="NZ_NDXW01000009.1"/>
</dbReference>
<protein>
    <submittedName>
        <fullName evidence="1">Uncharacterized protein</fullName>
    </submittedName>
</protein>
<proteinExistence type="predicted"/>
<sequence length="71" mass="7930">MAKVELYTVNLREFNPTPSIPPFISFEVAPEDSNNDTWFETVIKINVGDPALNNPFNVAEFSIIYDGAPLV</sequence>
<reference evidence="1 2" key="1">
    <citation type="submission" date="2017-04" db="EMBL/GenBank/DDBJ databases">
        <title>Draft genome sequence of Zooshikella ganghwensis VG4 isolated from Red Sea sediments.</title>
        <authorList>
            <person name="Rehman Z."/>
            <person name="Alam I."/>
            <person name="Kamau A."/>
            <person name="Bajic V."/>
            <person name="Leiknes T."/>
        </authorList>
    </citation>
    <scope>NUCLEOTIDE SEQUENCE [LARGE SCALE GENOMIC DNA]</scope>
    <source>
        <strain evidence="1 2">VG4</strain>
    </source>
</reference>
<evidence type="ECO:0000313" key="2">
    <source>
        <dbReference type="Proteomes" id="UP000257039"/>
    </source>
</evidence>
<accession>A0A4P9VEF7</accession>